<dbReference type="OrthoDB" id="10263554at2759"/>
<keyword evidence="8" id="KW-1185">Reference proteome</keyword>
<evidence type="ECO:0000256" key="3">
    <source>
        <dbReference type="ARBA" id="ARBA00022781"/>
    </source>
</evidence>
<dbReference type="Proteomes" id="UP000078046">
    <property type="component" value="Unassembled WGS sequence"/>
</dbReference>
<evidence type="ECO:0000259" key="6">
    <source>
        <dbReference type="Pfam" id="PF11698"/>
    </source>
</evidence>
<evidence type="ECO:0000256" key="1">
    <source>
        <dbReference type="ARBA" id="ARBA00008613"/>
    </source>
</evidence>
<dbReference type="Pfam" id="PF03224">
    <property type="entry name" value="V-ATPase_H_N"/>
    <property type="match status" value="1"/>
</dbReference>
<proteinExistence type="inferred from homology"/>
<dbReference type="PANTHER" id="PTHR10698:SF0">
    <property type="entry name" value="V-TYPE PROTON ATPASE SUBUNIT H"/>
    <property type="match status" value="1"/>
</dbReference>
<keyword evidence="2 5" id="KW-0813">Transport</keyword>
<dbReference type="SUPFAM" id="SSF48371">
    <property type="entry name" value="ARM repeat"/>
    <property type="match status" value="1"/>
</dbReference>
<dbReference type="InterPro" id="IPR011989">
    <property type="entry name" value="ARM-like"/>
</dbReference>
<evidence type="ECO:0000313" key="8">
    <source>
        <dbReference type="Proteomes" id="UP000078046"/>
    </source>
</evidence>
<protein>
    <recommendedName>
        <fullName evidence="5">V-type proton ATPase subunit H</fullName>
    </recommendedName>
</protein>
<dbReference type="EMBL" id="LWCA01000638">
    <property type="protein sequence ID" value="OAF67531.1"/>
    <property type="molecule type" value="Genomic_DNA"/>
</dbReference>
<dbReference type="PANTHER" id="PTHR10698">
    <property type="entry name" value="V-TYPE PROTON ATPASE SUBUNIT H"/>
    <property type="match status" value="1"/>
</dbReference>
<name>A0A177B1L8_9BILA</name>
<dbReference type="AlphaFoldDB" id="A0A177B1L8"/>
<dbReference type="InterPro" id="IPR038497">
    <property type="entry name" value="ATPase_V1-cplx_hsu_C_sf"/>
</dbReference>
<gene>
    <name evidence="7" type="ORF">A3Q56_04725</name>
</gene>
<keyword evidence="4 5" id="KW-0406">Ion transport</keyword>
<dbReference type="GO" id="GO:0046961">
    <property type="term" value="F:proton-transporting ATPase activity, rotational mechanism"/>
    <property type="evidence" value="ECO:0007669"/>
    <property type="project" value="UniProtKB-UniRule"/>
</dbReference>
<organism evidence="7 8">
    <name type="scientific">Intoshia linei</name>
    <dbReference type="NCBI Taxonomy" id="1819745"/>
    <lineage>
        <taxon>Eukaryota</taxon>
        <taxon>Metazoa</taxon>
        <taxon>Spiralia</taxon>
        <taxon>Lophotrochozoa</taxon>
        <taxon>Mesozoa</taxon>
        <taxon>Orthonectida</taxon>
        <taxon>Rhopaluridae</taxon>
        <taxon>Intoshia</taxon>
    </lineage>
</organism>
<reference evidence="7 8" key="1">
    <citation type="submission" date="2016-04" db="EMBL/GenBank/DDBJ databases">
        <title>The genome of Intoshia linei affirms orthonectids as highly simplified spiralians.</title>
        <authorList>
            <person name="Mikhailov K.V."/>
            <person name="Slusarev G.S."/>
            <person name="Nikitin M.A."/>
            <person name="Logacheva M.D."/>
            <person name="Penin A."/>
            <person name="Aleoshin V."/>
            <person name="Panchin Y.V."/>
        </authorList>
    </citation>
    <scope>NUCLEOTIDE SEQUENCE [LARGE SCALE GENOMIC DNA]</scope>
    <source>
        <strain evidence="7">Intl2013</strain>
        <tissue evidence="7">Whole animal</tissue>
    </source>
</reference>
<feature type="domain" description="ATPase V1 complex subunit H C-terminal" evidence="6">
    <location>
        <begin position="333"/>
        <end position="449"/>
    </location>
</feature>
<dbReference type="Gene3D" id="1.25.10.10">
    <property type="entry name" value="Leucine-rich Repeat Variant"/>
    <property type="match status" value="1"/>
</dbReference>
<dbReference type="InterPro" id="IPR011987">
    <property type="entry name" value="ATPase_V1-cplx_hsu_C"/>
</dbReference>
<keyword evidence="3 5" id="KW-0375">Hydrogen ion transport</keyword>
<comment type="similarity">
    <text evidence="1 5">Belongs to the V-ATPase H subunit family.</text>
</comment>
<dbReference type="PIRSF" id="PIRSF032184">
    <property type="entry name" value="ATPase_V1_H"/>
    <property type="match status" value="1"/>
</dbReference>
<evidence type="ECO:0000313" key="7">
    <source>
        <dbReference type="EMBL" id="OAF67531.1"/>
    </source>
</evidence>
<evidence type="ECO:0000256" key="5">
    <source>
        <dbReference type="PIRNR" id="PIRNR032184"/>
    </source>
</evidence>
<comment type="caution">
    <text evidence="7">The sequence shown here is derived from an EMBL/GenBank/DDBJ whole genome shotgun (WGS) entry which is preliminary data.</text>
</comment>
<sequence>MDRLSLNSQNFNIDYSIVTNEIEKMAIDVRRCRINWHSYYEAEMISHYEFKVMQEISVLPVHNRNRHLVENLDKCTSVMLALVSRMSKDQTIQYILTILDDLLKDLPYNVYVIFMEIMKSKFNSDFGPLLKLLTRSDKFITNQCSQIITKILLLFNPNLLNQEDIFYYFSYLIDALSNVTPFTGVSIRCLQSLLKIDEYCTVFHKKGGFAIISSILLNMKSYQLQYQLTFCLWLISFKQEYCSYIISLDVVNIMCQIVRESTKEKVARMIFATFRNIINNLNKDSELQQIVFSMIRNDFIKKIESLETKGIHDIEYKEDVTFMNDFICKEMENLSSFEEYASELESSQLYWSPPHKSKNFWTENVLRLHEQNYKLLKILVKLIEVSEDSTTVVIAIHDIGQYVSHFPRGKSIIDKLGGKTLIMQCLLSKDRSIRYQALVVLHKLMLHNWQHLASNIVQPVEN</sequence>
<comment type="function">
    <text evidence="5">Subunit of the V1 complex of vacuolar(H+)-ATPase (V-ATPase), a multisubunit enzyme composed of a peripheral complex (V1) that hydrolyzes ATP and a membrane integral complex (V0) that translocates protons. V-ATPase is responsible for acidifying and maintaining the pH of intracellular compartments.</text>
</comment>
<evidence type="ECO:0000256" key="2">
    <source>
        <dbReference type="ARBA" id="ARBA00022448"/>
    </source>
</evidence>
<dbReference type="InterPro" id="IPR016024">
    <property type="entry name" value="ARM-type_fold"/>
</dbReference>
<accession>A0A177B1L8</accession>
<evidence type="ECO:0000256" key="4">
    <source>
        <dbReference type="ARBA" id="ARBA00023065"/>
    </source>
</evidence>
<dbReference type="GO" id="GO:0000221">
    <property type="term" value="C:vacuolar proton-transporting V-type ATPase, V1 domain"/>
    <property type="evidence" value="ECO:0007669"/>
    <property type="project" value="UniProtKB-UniRule"/>
</dbReference>
<dbReference type="GO" id="GO:0005765">
    <property type="term" value="C:lysosomal membrane"/>
    <property type="evidence" value="ECO:0007669"/>
    <property type="project" value="TreeGrafter"/>
</dbReference>
<dbReference type="Gene3D" id="1.25.40.150">
    <property type="entry name" value="V-type ATPase, subunit H, C-terminal domain"/>
    <property type="match status" value="1"/>
</dbReference>
<dbReference type="InterPro" id="IPR004908">
    <property type="entry name" value="ATPase_V1-cplx_hsu"/>
</dbReference>
<comment type="subunit">
    <text evidence="5">V-ATPase is a heteromultimeric enzyme made up of two complexes: the ATP-hydrolytic V1 complex and the proton translocation V0 complex.</text>
</comment>
<dbReference type="Pfam" id="PF11698">
    <property type="entry name" value="V-ATPase_H_C"/>
    <property type="match status" value="1"/>
</dbReference>